<protein>
    <submittedName>
        <fullName evidence="2">Uncharacterized protein</fullName>
    </submittedName>
</protein>
<evidence type="ECO:0000256" key="1">
    <source>
        <dbReference type="SAM" id="MobiDB-lite"/>
    </source>
</evidence>
<dbReference type="Proteomes" id="UP001292094">
    <property type="component" value="Unassembled WGS sequence"/>
</dbReference>
<evidence type="ECO:0000313" key="2">
    <source>
        <dbReference type="EMBL" id="KAK4310969.1"/>
    </source>
</evidence>
<feature type="region of interest" description="Disordered" evidence="1">
    <location>
        <begin position="140"/>
        <end position="164"/>
    </location>
</feature>
<evidence type="ECO:0000313" key="3">
    <source>
        <dbReference type="Proteomes" id="UP001292094"/>
    </source>
</evidence>
<reference evidence="2" key="1">
    <citation type="submission" date="2023-11" db="EMBL/GenBank/DDBJ databases">
        <title>Genome assemblies of two species of porcelain crab, Petrolisthes cinctipes and Petrolisthes manimaculis (Anomura: Porcellanidae).</title>
        <authorList>
            <person name="Angst P."/>
        </authorList>
    </citation>
    <scope>NUCLEOTIDE SEQUENCE</scope>
    <source>
        <strain evidence="2">PB745_02</strain>
        <tissue evidence="2">Gill</tissue>
    </source>
</reference>
<keyword evidence="3" id="KW-1185">Reference proteome</keyword>
<name>A0AAE1U9T0_9EUCA</name>
<dbReference type="AlphaFoldDB" id="A0AAE1U9T0"/>
<gene>
    <name evidence="2" type="ORF">Pmani_017507</name>
</gene>
<accession>A0AAE1U9T0</accession>
<dbReference type="EMBL" id="JAWZYT010001575">
    <property type="protein sequence ID" value="KAK4310969.1"/>
    <property type="molecule type" value="Genomic_DNA"/>
</dbReference>
<proteinExistence type="predicted"/>
<organism evidence="2 3">
    <name type="scientific">Petrolisthes manimaculis</name>
    <dbReference type="NCBI Taxonomy" id="1843537"/>
    <lineage>
        <taxon>Eukaryota</taxon>
        <taxon>Metazoa</taxon>
        <taxon>Ecdysozoa</taxon>
        <taxon>Arthropoda</taxon>
        <taxon>Crustacea</taxon>
        <taxon>Multicrustacea</taxon>
        <taxon>Malacostraca</taxon>
        <taxon>Eumalacostraca</taxon>
        <taxon>Eucarida</taxon>
        <taxon>Decapoda</taxon>
        <taxon>Pleocyemata</taxon>
        <taxon>Anomura</taxon>
        <taxon>Galatheoidea</taxon>
        <taxon>Porcellanidae</taxon>
        <taxon>Petrolisthes</taxon>
    </lineage>
</organism>
<sequence>MEVMSSVPSDDPKKMTADDIAEWLDVDADLQGEEELTDEAIINSIIEPAKPKEEEEGEEEVPDEVKITWKDAAAYFDGMVKFVEQNRNYNGAEVINFHILRNDFHTKRAQAVKQANIRDLFNNMNRKEVNSLQDYPRLDTVSASSEQPDSPEPIYVNNEKMNDV</sequence>
<comment type="caution">
    <text evidence="2">The sequence shown here is derived from an EMBL/GenBank/DDBJ whole genome shotgun (WGS) entry which is preliminary data.</text>
</comment>